<evidence type="ECO:0000256" key="2">
    <source>
        <dbReference type="ARBA" id="ARBA00022801"/>
    </source>
</evidence>
<keyword evidence="5" id="KW-1185">Reference proteome</keyword>
<dbReference type="PROSITE" id="PS51257">
    <property type="entry name" value="PROKAR_LIPOPROTEIN"/>
    <property type="match status" value="1"/>
</dbReference>
<dbReference type="InterPro" id="IPR011330">
    <property type="entry name" value="Glyco_hydro/deAcase_b/a-brl"/>
</dbReference>
<dbReference type="PANTHER" id="PTHR10587:SF133">
    <property type="entry name" value="CHITIN DEACETYLASE 1-RELATED"/>
    <property type="match status" value="1"/>
</dbReference>
<accession>A0ABX8GTI5</accession>
<dbReference type="SUPFAM" id="SSF88713">
    <property type="entry name" value="Glycoside hydrolase/deacetylase"/>
    <property type="match status" value="1"/>
</dbReference>
<dbReference type="Pfam" id="PF01522">
    <property type="entry name" value="Polysacc_deac_1"/>
    <property type="match status" value="1"/>
</dbReference>
<gene>
    <name evidence="4" type="ORF">KM029_14655</name>
</gene>
<dbReference type="InterPro" id="IPR002509">
    <property type="entry name" value="NODB_dom"/>
</dbReference>
<reference evidence="4 5" key="1">
    <citation type="submission" date="2021-05" db="EMBL/GenBank/DDBJ databases">
        <title>Comparative genomic studies on the polysaccharide-degrading batcterial strains of the Flammeovirga genus.</title>
        <authorList>
            <person name="Zewei F."/>
            <person name="Zheng Z."/>
            <person name="Yu L."/>
            <person name="Ruyue G."/>
            <person name="Yanhong M."/>
            <person name="Yuanyuan C."/>
            <person name="Jingyan G."/>
            <person name="Wenjun H."/>
        </authorList>
    </citation>
    <scope>NUCLEOTIDE SEQUENCE [LARGE SCALE GENOMIC DNA]</scope>
    <source>
        <strain evidence="4 5">YS10</strain>
    </source>
</reference>
<evidence type="ECO:0000313" key="4">
    <source>
        <dbReference type="EMBL" id="QWG06552.1"/>
    </source>
</evidence>
<proteinExistence type="predicted"/>
<dbReference type="Proteomes" id="UP000682802">
    <property type="component" value="Chromosome 1"/>
</dbReference>
<evidence type="ECO:0000259" key="3">
    <source>
        <dbReference type="Pfam" id="PF01522"/>
    </source>
</evidence>
<organism evidence="4 5">
    <name type="scientific">Flammeovirga kamogawensis</name>
    <dbReference type="NCBI Taxonomy" id="373891"/>
    <lineage>
        <taxon>Bacteria</taxon>
        <taxon>Pseudomonadati</taxon>
        <taxon>Bacteroidota</taxon>
        <taxon>Cytophagia</taxon>
        <taxon>Cytophagales</taxon>
        <taxon>Flammeovirgaceae</taxon>
        <taxon>Flammeovirga</taxon>
    </lineage>
</organism>
<evidence type="ECO:0000313" key="5">
    <source>
        <dbReference type="Proteomes" id="UP000682802"/>
    </source>
</evidence>
<protein>
    <submittedName>
        <fullName evidence="4">Polysaccharide deacetylase family protein</fullName>
    </submittedName>
</protein>
<keyword evidence="2" id="KW-0378">Hydrolase</keyword>
<name>A0ABX8GTI5_9BACT</name>
<sequence>MKQFFLFVILFLTFSCETKTAGICLSFDDKTVKEWYSLKQYFKDNNVKVTFFITGSENLSIEEILYLKDLENDGHEIGFHGTMHVVSEYYIKEKTYKEYFNNEIFKGLRDMKLKGFNPKSFAYPYGSKYWFTDLILLQFFDFTRNVTPRFGQNDLTKLNIYHEIGQVDKRTSALGIDRNSNVTIQMLDCAMKKAVNDNLVLMLYAHKPVSSDTVLNYEISKEYLYKVVELSKKNNLKFLTFEELL</sequence>
<dbReference type="PANTHER" id="PTHR10587">
    <property type="entry name" value="GLYCOSYL TRANSFERASE-RELATED"/>
    <property type="match status" value="1"/>
</dbReference>
<feature type="domain" description="NodB homology" evidence="3">
    <location>
        <begin position="20"/>
        <end position="127"/>
    </location>
</feature>
<keyword evidence="1" id="KW-0479">Metal-binding</keyword>
<dbReference type="RefSeq" id="WP_144073966.1">
    <property type="nucleotide sequence ID" value="NZ_CP076128.1"/>
</dbReference>
<dbReference type="Gene3D" id="3.20.20.370">
    <property type="entry name" value="Glycoside hydrolase/deacetylase"/>
    <property type="match status" value="1"/>
</dbReference>
<dbReference type="InterPro" id="IPR050248">
    <property type="entry name" value="Polysacc_deacetylase_ArnD"/>
</dbReference>
<evidence type="ECO:0000256" key="1">
    <source>
        <dbReference type="ARBA" id="ARBA00022723"/>
    </source>
</evidence>
<dbReference type="EMBL" id="CP076128">
    <property type="protein sequence ID" value="QWG06552.1"/>
    <property type="molecule type" value="Genomic_DNA"/>
</dbReference>